<dbReference type="PROSITE" id="PS51635">
    <property type="entry name" value="PNPLA"/>
    <property type="match status" value="1"/>
</dbReference>
<dbReference type="PANTHER" id="PTHR14226">
    <property type="entry name" value="NEUROPATHY TARGET ESTERASE/SWISS CHEESE D.MELANOGASTER"/>
    <property type="match status" value="1"/>
</dbReference>
<keyword evidence="3 4" id="KW-0443">Lipid metabolism</keyword>
<proteinExistence type="predicted"/>
<sequence>MRKVGLIFAGGGAKGSFSVGVAKAFKEAGVNVTVVSGTSVGAIVGGCFVTNKLSELEAAFGFSKGKESFFKNWKFPRLFRAYKKRALFDNSPIVKLARTILSEDDFRGLTIKFGCAATNIETGDLATFSTETLPGQMIDAILASAALPPAFVPVRIQNSTFVDGGLREAIPAKLAIDLDPACDEYVIILPTKGMLGIPDKKFGDLSMGEYALRLFDIMFSQIYEGNLNTGLSKYWAEAKFRIIEPEFQIVHDTLDFDPGRALASIEEGYRQGRKFILNPR</sequence>
<evidence type="ECO:0000259" key="5">
    <source>
        <dbReference type="PROSITE" id="PS51635"/>
    </source>
</evidence>
<evidence type="ECO:0000256" key="1">
    <source>
        <dbReference type="ARBA" id="ARBA00022801"/>
    </source>
</evidence>
<dbReference type="InterPro" id="IPR002641">
    <property type="entry name" value="PNPLA_dom"/>
</dbReference>
<dbReference type="Gene3D" id="3.40.1090.10">
    <property type="entry name" value="Cytosolic phospholipase A2 catalytic domain"/>
    <property type="match status" value="2"/>
</dbReference>
<name>A0A5R2AT87_9LEPT</name>
<protein>
    <recommendedName>
        <fullName evidence="5">PNPLA domain-containing protein</fullName>
    </recommendedName>
</protein>
<dbReference type="Proteomes" id="UP000297946">
    <property type="component" value="Unassembled WGS sequence"/>
</dbReference>
<keyword evidence="2 4" id="KW-0442">Lipid degradation</keyword>
<feature type="short sequence motif" description="GXSXG" evidence="4">
    <location>
        <begin position="37"/>
        <end position="41"/>
    </location>
</feature>
<dbReference type="SUPFAM" id="SSF52151">
    <property type="entry name" value="FabD/lysophospholipase-like"/>
    <property type="match status" value="1"/>
</dbReference>
<organism evidence="6 7">
    <name type="scientific">Leptospira langatensis</name>
    <dbReference type="NCBI Taxonomy" id="2484983"/>
    <lineage>
        <taxon>Bacteria</taxon>
        <taxon>Pseudomonadati</taxon>
        <taxon>Spirochaetota</taxon>
        <taxon>Spirochaetia</taxon>
        <taxon>Leptospirales</taxon>
        <taxon>Leptospiraceae</taxon>
        <taxon>Leptospira</taxon>
    </lineage>
</organism>
<accession>A0A5R2AT87</accession>
<evidence type="ECO:0000256" key="3">
    <source>
        <dbReference type="ARBA" id="ARBA00023098"/>
    </source>
</evidence>
<feature type="short sequence motif" description="GXGXXG" evidence="4">
    <location>
        <begin position="10"/>
        <end position="15"/>
    </location>
</feature>
<dbReference type="Pfam" id="PF01734">
    <property type="entry name" value="Patatin"/>
    <property type="match status" value="1"/>
</dbReference>
<evidence type="ECO:0000256" key="4">
    <source>
        <dbReference type="PROSITE-ProRule" id="PRU01161"/>
    </source>
</evidence>
<comment type="caution">
    <text evidence="6">The sequence shown here is derived from an EMBL/GenBank/DDBJ whole genome shotgun (WGS) entry which is preliminary data.</text>
</comment>
<evidence type="ECO:0000313" key="6">
    <source>
        <dbReference type="EMBL" id="TGJ99861.1"/>
    </source>
</evidence>
<feature type="active site" description="Nucleophile" evidence="4">
    <location>
        <position position="39"/>
    </location>
</feature>
<dbReference type="AlphaFoldDB" id="A0A5R2AT87"/>
<dbReference type="PANTHER" id="PTHR14226:SF29">
    <property type="entry name" value="NEUROPATHY TARGET ESTERASE SWS"/>
    <property type="match status" value="1"/>
</dbReference>
<dbReference type="InterPro" id="IPR016035">
    <property type="entry name" value="Acyl_Trfase/lysoPLipase"/>
</dbReference>
<feature type="domain" description="PNPLA" evidence="5">
    <location>
        <begin position="6"/>
        <end position="176"/>
    </location>
</feature>
<dbReference type="GO" id="GO:0016787">
    <property type="term" value="F:hydrolase activity"/>
    <property type="evidence" value="ECO:0007669"/>
    <property type="project" value="UniProtKB-UniRule"/>
</dbReference>
<evidence type="ECO:0000256" key="2">
    <source>
        <dbReference type="ARBA" id="ARBA00022963"/>
    </source>
</evidence>
<gene>
    <name evidence="6" type="ORF">EHO57_13960</name>
</gene>
<feature type="short sequence motif" description="DGA/G" evidence="4">
    <location>
        <begin position="163"/>
        <end position="165"/>
    </location>
</feature>
<dbReference type="GO" id="GO:0016042">
    <property type="term" value="P:lipid catabolic process"/>
    <property type="evidence" value="ECO:0007669"/>
    <property type="project" value="UniProtKB-UniRule"/>
</dbReference>
<keyword evidence="1 4" id="KW-0378">Hydrolase</keyword>
<dbReference type="EMBL" id="RQER01000008">
    <property type="protein sequence ID" value="TGJ99861.1"/>
    <property type="molecule type" value="Genomic_DNA"/>
</dbReference>
<dbReference type="InterPro" id="IPR050301">
    <property type="entry name" value="NTE"/>
</dbReference>
<evidence type="ECO:0000313" key="7">
    <source>
        <dbReference type="Proteomes" id="UP000297946"/>
    </source>
</evidence>
<feature type="active site" description="Proton acceptor" evidence="4">
    <location>
        <position position="163"/>
    </location>
</feature>
<dbReference type="RefSeq" id="WP_135698367.1">
    <property type="nucleotide sequence ID" value="NZ_RQER01000008.1"/>
</dbReference>
<reference evidence="6 7" key="1">
    <citation type="journal article" date="2019" name="PLoS Negl. Trop. Dis.">
        <title>Revisiting the worldwide diversity of Leptospira species in the environment.</title>
        <authorList>
            <person name="Vincent A.T."/>
            <person name="Schiettekatte O."/>
            <person name="Bourhy P."/>
            <person name="Veyrier F.J."/>
            <person name="Picardeau M."/>
        </authorList>
    </citation>
    <scope>NUCLEOTIDE SEQUENCE [LARGE SCALE GENOMIC DNA]</scope>
    <source>
        <strain evidence="6 7">SSW18</strain>
    </source>
</reference>